<dbReference type="EMBL" id="WKKF01000004">
    <property type="protein sequence ID" value="MRX55304.1"/>
    <property type="molecule type" value="Genomic_DNA"/>
</dbReference>
<dbReference type="Proteomes" id="UP000441585">
    <property type="component" value="Unassembled WGS sequence"/>
</dbReference>
<organism evidence="1 2">
    <name type="scientific">Metabacillus idriensis</name>
    <dbReference type="NCBI Taxonomy" id="324768"/>
    <lineage>
        <taxon>Bacteria</taxon>
        <taxon>Bacillati</taxon>
        <taxon>Bacillota</taxon>
        <taxon>Bacilli</taxon>
        <taxon>Bacillales</taxon>
        <taxon>Bacillaceae</taxon>
        <taxon>Metabacillus</taxon>
    </lineage>
</organism>
<accession>A0A6I2MD86</accession>
<reference evidence="1 2" key="1">
    <citation type="submission" date="2019-11" db="EMBL/GenBank/DDBJ databases">
        <title>Bacillus idriensis genome.</title>
        <authorList>
            <person name="Konopka E.N."/>
            <person name="Newman J.D."/>
        </authorList>
    </citation>
    <scope>NUCLEOTIDE SEQUENCE [LARGE SCALE GENOMIC DNA]</scope>
    <source>
        <strain evidence="1 2">DSM 19097</strain>
    </source>
</reference>
<evidence type="ECO:0000313" key="2">
    <source>
        <dbReference type="Proteomes" id="UP000441585"/>
    </source>
</evidence>
<comment type="caution">
    <text evidence="1">The sequence shown here is derived from an EMBL/GenBank/DDBJ whole genome shotgun (WGS) entry which is preliminary data.</text>
</comment>
<evidence type="ECO:0000313" key="1">
    <source>
        <dbReference type="EMBL" id="MRX55304.1"/>
    </source>
</evidence>
<gene>
    <name evidence="1" type="ORF">GJU41_15175</name>
</gene>
<keyword evidence="2" id="KW-1185">Reference proteome</keyword>
<name>A0A6I2MD86_9BACI</name>
<dbReference type="RefSeq" id="WP_154319064.1">
    <property type="nucleotide sequence ID" value="NZ_CAJGAA010000003.1"/>
</dbReference>
<sequence length="313" mass="37256">MAQLIKIHSCISRYEMDIYRYQSQFLRLKKQQWQMIKLAYENNEFQHFISRQTETMDEAEGIEEKENFLSKVRNKFGKKEETLSYDLTIPAADQQTDIMELFFHSVPQSMEELKVKFMNHIFRFQMKWATSTIREKSYADASFYEDEKLHELLQKLPDQHLIMYHPVFKMKNTSIALDPILISPREIVCIHYLEGVQHDVFEGSAERFWTVNPGDHEKKQLSPLISLNRTGTIVKQLLRERNIKLEIKKVLVCKNGFIEFTQAPYDVTIADKRNFNQWFQIYRDSSTPIKHDQLRAAEILLSQCLIDSFRRND</sequence>
<protein>
    <submittedName>
        <fullName evidence="1">NERD domain-containing protein</fullName>
    </submittedName>
</protein>
<proteinExistence type="predicted"/>
<dbReference type="AlphaFoldDB" id="A0A6I2MD86"/>